<dbReference type="GO" id="GO:0051666">
    <property type="term" value="P:actin cortical patch localization"/>
    <property type="evidence" value="ECO:0007669"/>
    <property type="project" value="InterPro"/>
</dbReference>
<dbReference type="AlphaFoldDB" id="A0A015K3L9"/>
<dbReference type="Pfam" id="PF03114">
    <property type="entry name" value="BAR"/>
    <property type="match status" value="1"/>
</dbReference>
<dbReference type="SMR" id="A0A015K3L9"/>
<keyword evidence="2" id="KW-0963">Cytoplasm</keyword>
<dbReference type="GO" id="GO:0015629">
    <property type="term" value="C:actin cytoskeleton"/>
    <property type="evidence" value="ECO:0007669"/>
    <property type="project" value="TreeGrafter"/>
</dbReference>
<comment type="subcellular location">
    <subcellularLocation>
        <location evidence="1">Cytoplasm</location>
        <location evidence="1">Cytoskeleton</location>
    </subcellularLocation>
</comment>
<evidence type="ECO:0000313" key="6">
    <source>
        <dbReference type="Proteomes" id="UP000022910"/>
    </source>
</evidence>
<evidence type="ECO:0000256" key="2">
    <source>
        <dbReference type="ARBA" id="ARBA00022490"/>
    </source>
</evidence>
<name>A0A015K3L9_RHIIW</name>
<evidence type="ECO:0000256" key="1">
    <source>
        <dbReference type="ARBA" id="ARBA00004245"/>
    </source>
</evidence>
<dbReference type="InterPro" id="IPR027267">
    <property type="entry name" value="AH/BAR_dom_sf"/>
</dbReference>
<dbReference type="InterPro" id="IPR046982">
    <property type="entry name" value="BIN3/RVS161-like"/>
</dbReference>
<keyword evidence="3" id="KW-0206">Cytoskeleton</keyword>
<dbReference type="GO" id="GO:0008289">
    <property type="term" value="F:lipid binding"/>
    <property type="evidence" value="ECO:0007669"/>
    <property type="project" value="TreeGrafter"/>
</dbReference>
<evidence type="ECO:0000259" key="4">
    <source>
        <dbReference type="PROSITE" id="PS51021"/>
    </source>
</evidence>
<comment type="caution">
    <text evidence="5">The sequence shown here is derived from an EMBL/GenBank/DDBJ whole genome shotgun (WGS) entry which is preliminary data.</text>
</comment>
<dbReference type="PANTHER" id="PTHR47174:SF3">
    <property type="entry name" value="BRIDGING INTEGRATOR 3"/>
    <property type="match status" value="1"/>
</dbReference>
<keyword evidence="6" id="KW-1185">Reference proteome</keyword>
<dbReference type="HOGENOM" id="CLU_072096_0_0_1"/>
<feature type="domain" description="BAR" evidence="4">
    <location>
        <begin position="17"/>
        <end position="237"/>
    </location>
</feature>
<dbReference type="Gene3D" id="1.20.1270.60">
    <property type="entry name" value="Arfaptin homology (AH) domain/BAR domain"/>
    <property type="match status" value="1"/>
</dbReference>
<dbReference type="GO" id="GO:0006897">
    <property type="term" value="P:endocytosis"/>
    <property type="evidence" value="ECO:0007669"/>
    <property type="project" value="InterPro"/>
</dbReference>
<dbReference type="OrthoDB" id="446293at2759"/>
<evidence type="ECO:0000256" key="3">
    <source>
        <dbReference type="ARBA" id="ARBA00023212"/>
    </source>
</evidence>
<dbReference type="Proteomes" id="UP000022910">
    <property type="component" value="Unassembled WGS sequence"/>
</dbReference>
<dbReference type="GO" id="GO:0031097">
    <property type="term" value="C:medial cortex"/>
    <property type="evidence" value="ECO:0007669"/>
    <property type="project" value="TreeGrafter"/>
</dbReference>
<reference evidence="5 6" key="1">
    <citation type="submission" date="2014-02" db="EMBL/GenBank/DDBJ databases">
        <title>Single nucleus genome sequencing reveals high similarity among nuclei of an endomycorrhizal fungus.</title>
        <authorList>
            <person name="Lin K."/>
            <person name="Geurts R."/>
            <person name="Zhang Z."/>
            <person name="Limpens E."/>
            <person name="Saunders D.G."/>
            <person name="Mu D."/>
            <person name="Pang E."/>
            <person name="Cao H."/>
            <person name="Cha H."/>
            <person name="Lin T."/>
            <person name="Zhou Q."/>
            <person name="Shang Y."/>
            <person name="Li Y."/>
            <person name="Ivanov S."/>
            <person name="Sharma T."/>
            <person name="Velzen R.V."/>
            <person name="Ruijter N.D."/>
            <person name="Aanen D.K."/>
            <person name="Win J."/>
            <person name="Kamoun S."/>
            <person name="Bisseling T."/>
            <person name="Huang S."/>
        </authorList>
    </citation>
    <scope>NUCLEOTIDE SEQUENCE [LARGE SCALE GENOMIC DNA]</scope>
    <source>
        <strain evidence="6">DAOM197198w</strain>
    </source>
</reference>
<gene>
    <name evidence="5" type="ORF">RirG_033550</name>
</gene>
<proteinExistence type="predicted"/>
<dbReference type="InterPro" id="IPR004148">
    <property type="entry name" value="BAR_dom"/>
</dbReference>
<organism evidence="5 6">
    <name type="scientific">Rhizophagus irregularis (strain DAOM 197198w)</name>
    <name type="common">Glomus intraradices</name>
    <dbReference type="NCBI Taxonomy" id="1432141"/>
    <lineage>
        <taxon>Eukaryota</taxon>
        <taxon>Fungi</taxon>
        <taxon>Fungi incertae sedis</taxon>
        <taxon>Mucoromycota</taxon>
        <taxon>Glomeromycotina</taxon>
        <taxon>Glomeromycetes</taxon>
        <taxon>Glomerales</taxon>
        <taxon>Glomeraceae</taxon>
        <taxon>Rhizophagus</taxon>
    </lineage>
</organism>
<accession>A0A015K3L9</accession>
<dbReference type="SMART" id="SM00721">
    <property type="entry name" value="BAR"/>
    <property type="match status" value="1"/>
</dbReference>
<dbReference type="PROSITE" id="PS51021">
    <property type="entry name" value="BAR"/>
    <property type="match status" value="1"/>
</dbReference>
<dbReference type="GO" id="GO:0043332">
    <property type="term" value="C:mating projection tip"/>
    <property type="evidence" value="ECO:0007669"/>
    <property type="project" value="TreeGrafter"/>
</dbReference>
<dbReference type="SUPFAM" id="SSF103657">
    <property type="entry name" value="BAR/IMD domain-like"/>
    <property type="match status" value="1"/>
</dbReference>
<dbReference type="GO" id="GO:1990528">
    <property type="term" value="C:Rvs161p-Rvs167p complex"/>
    <property type="evidence" value="ECO:0007669"/>
    <property type="project" value="TreeGrafter"/>
</dbReference>
<dbReference type="FunFam" id="1.20.1270.60:FF:000014">
    <property type="entry name" value="Protein hob3, variant"/>
    <property type="match status" value="1"/>
</dbReference>
<dbReference type="STRING" id="1432141.A0A015K3L9"/>
<sequence length="256" mass="29617">MSWTSFKKSVNRTGTKISQKIGAIEKTVDQDFDLEEQRIKSLEAKCEKLHKETKGYLESMRTLSSAQLRIAETVNHFYEDSSDNSLVGNKYKEVIDRLDHDCRTYLDEPYRRTVNEPIGRLCDYFPDINEAIKRRNNKLLDYDKQRAKARKLIEKPPDDTTKLPRAEQAANEAREMYESLNNQLCTELPKLIDLRVPYIDPTFEALVKIQLKFSQESYDSLNSLKNHFPSNSEGPVDNNVDAVLQQMRDLAICGMS</sequence>
<dbReference type="OMA" id="QTRQDYI"/>
<dbReference type="PANTHER" id="PTHR47174">
    <property type="entry name" value="BRIDGING INTEGRATOR 3"/>
    <property type="match status" value="1"/>
</dbReference>
<dbReference type="GO" id="GO:0097320">
    <property type="term" value="P:plasma membrane tubulation"/>
    <property type="evidence" value="ECO:0007669"/>
    <property type="project" value="TreeGrafter"/>
</dbReference>
<protein>
    <submittedName>
        <fullName evidence="5">Rvs161p</fullName>
    </submittedName>
</protein>
<evidence type="ECO:0000313" key="5">
    <source>
        <dbReference type="EMBL" id="EXX76392.1"/>
    </source>
</evidence>
<dbReference type="EMBL" id="JEMT01012254">
    <property type="protein sequence ID" value="EXX76392.1"/>
    <property type="molecule type" value="Genomic_DNA"/>
</dbReference>